<name>A0AAV1PN85_SCOSC</name>
<sequence length="161" mass="18402">MPDHRSADNEHQKRTPCLDNWCCSMSTETDDGEKSILELLQSFSSLTLDAHLSKCDDRGAEEQSRCGEIRVCCEMKGCGKRKNFRARRFRVRSEPGVIVPPNSIVIEDKADDLVVLSLSSTDVQQLLTLSYAYGVEYQEHHRYRECCHDLLNQRGQMSKMS</sequence>
<evidence type="ECO:0000313" key="2">
    <source>
        <dbReference type="Proteomes" id="UP001314229"/>
    </source>
</evidence>
<reference evidence="1 2" key="1">
    <citation type="submission" date="2024-01" db="EMBL/GenBank/DDBJ databases">
        <authorList>
            <person name="Alioto T."/>
            <person name="Alioto T."/>
            <person name="Gomez Garrido J."/>
        </authorList>
    </citation>
    <scope>NUCLEOTIDE SEQUENCE [LARGE SCALE GENOMIC DNA]</scope>
</reference>
<comment type="caution">
    <text evidence="1">The sequence shown here is derived from an EMBL/GenBank/DDBJ whole genome shotgun (WGS) entry which is preliminary data.</text>
</comment>
<dbReference type="Proteomes" id="UP001314229">
    <property type="component" value="Unassembled WGS sequence"/>
</dbReference>
<dbReference type="EMBL" id="CAWUFR010000201">
    <property type="protein sequence ID" value="CAK6972419.1"/>
    <property type="molecule type" value="Genomic_DNA"/>
</dbReference>
<protein>
    <submittedName>
        <fullName evidence="1">Uncharacterized protein</fullName>
    </submittedName>
</protein>
<organism evidence="1 2">
    <name type="scientific">Scomber scombrus</name>
    <name type="common">Atlantic mackerel</name>
    <name type="synonym">Scomber vernalis</name>
    <dbReference type="NCBI Taxonomy" id="13677"/>
    <lineage>
        <taxon>Eukaryota</taxon>
        <taxon>Metazoa</taxon>
        <taxon>Chordata</taxon>
        <taxon>Craniata</taxon>
        <taxon>Vertebrata</taxon>
        <taxon>Euteleostomi</taxon>
        <taxon>Actinopterygii</taxon>
        <taxon>Neopterygii</taxon>
        <taxon>Teleostei</taxon>
        <taxon>Neoteleostei</taxon>
        <taxon>Acanthomorphata</taxon>
        <taxon>Pelagiaria</taxon>
        <taxon>Scombriformes</taxon>
        <taxon>Scombridae</taxon>
        <taxon>Scomber</taxon>
    </lineage>
</organism>
<accession>A0AAV1PN85</accession>
<evidence type="ECO:0000313" key="1">
    <source>
        <dbReference type="EMBL" id="CAK6972419.1"/>
    </source>
</evidence>
<dbReference type="AlphaFoldDB" id="A0AAV1PN85"/>
<gene>
    <name evidence="1" type="ORF">FSCOSCO3_A023721</name>
</gene>
<proteinExistence type="predicted"/>
<keyword evidence="2" id="KW-1185">Reference proteome</keyword>